<evidence type="ECO:0000259" key="1">
    <source>
        <dbReference type="Pfam" id="PF26640"/>
    </source>
</evidence>
<dbReference type="PANTHER" id="PTHR10622">
    <property type="entry name" value="HET DOMAIN-CONTAINING PROTEIN"/>
    <property type="match status" value="1"/>
</dbReference>
<comment type="caution">
    <text evidence="2">The sequence shown here is derived from an EMBL/GenBank/DDBJ whole genome shotgun (WGS) entry which is preliminary data.</text>
</comment>
<feature type="non-terminal residue" evidence="2">
    <location>
        <position position="272"/>
    </location>
</feature>
<dbReference type="OrthoDB" id="3635333at2759"/>
<evidence type="ECO:0000313" key="3">
    <source>
        <dbReference type="Proteomes" id="UP000660729"/>
    </source>
</evidence>
<dbReference type="InterPro" id="IPR058525">
    <property type="entry name" value="DUF8212"/>
</dbReference>
<feature type="domain" description="DUF8212" evidence="1">
    <location>
        <begin position="127"/>
        <end position="241"/>
    </location>
</feature>
<keyword evidence="3" id="KW-1185">Reference proteome</keyword>
<proteinExistence type="predicted"/>
<gene>
    <name evidence="2" type="ORF">HII31_00358</name>
</gene>
<sequence length="272" mass="30846">ASMRLINVHTLELEQFSDQACPPYGILSNTWEAEEELIAPTNVNFHSADWDLIGSLNDEPETNELISEYTGIAYSVLAKETTPSQWCIATRMSWASQRTTTRIEDEAYCLLGIFDVSLPLIYGEGRRAFIRLQEEIIRRTSDHSILAWNRIIEGQSECNDLLAASPANFKNALEDEIMQWSESYEISQPYSMTSLGLRMALPLVPCMPADDDGLSLSNNGKFFHAVLNCRLRSADRSLLTQSLLASEIALEMRTLFSFSRCHRSNYLNRYVL</sequence>
<name>A0A8H6RWP7_9PEZI</name>
<accession>A0A8H6RWP7</accession>
<dbReference type="Pfam" id="PF26640">
    <property type="entry name" value="DUF8212"/>
    <property type="match status" value="1"/>
</dbReference>
<reference evidence="2" key="1">
    <citation type="submission" date="2020-04" db="EMBL/GenBank/DDBJ databases">
        <title>Draft genome resource of the tomato pathogen Pseudocercospora fuligena.</title>
        <authorList>
            <person name="Zaccaron A."/>
        </authorList>
    </citation>
    <scope>NUCLEOTIDE SEQUENCE</scope>
    <source>
        <strain evidence="2">PF001</strain>
    </source>
</reference>
<protein>
    <submittedName>
        <fullName evidence="2">Vegetative incompatibility protein HET-E-1</fullName>
    </submittedName>
</protein>
<dbReference type="AlphaFoldDB" id="A0A8H6RWP7"/>
<dbReference type="EMBL" id="JABCIY010000001">
    <property type="protein sequence ID" value="KAF7198619.1"/>
    <property type="molecule type" value="Genomic_DNA"/>
</dbReference>
<dbReference type="PANTHER" id="PTHR10622:SF10">
    <property type="entry name" value="HET DOMAIN-CONTAINING PROTEIN"/>
    <property type="match status" value="1"/>
</dbReference>
<organism evidence="2 3">
    <name type="scientific">Pseudocercospora fuligena</name>
    <dbReference type="NCBI Taxonomy" id="685502"/>
    <lineage>
        <taxon>Eukaryota</taxon>
        <taxon>Fungi</taxon>
        <taxon>Dikarya</taxon>
        <taxon>Ascomycota</taxon>
        <taxon>Pezizomycotina</taxon>
        <taxon>Dothideomycetes</taxon>
        <taxon>Dothideomycetidae</taxon>
        <taxon>Mycosphaerellales</taxon>
        <taxon>Mycosphaerellaceae</taxon>
        <taxon>Pseudocercospora</taxon>
    </lineage>
</organism>
<dbReference type="Proteomes" id="UP000660729">
    <property type="component" value="Unassembled WGS sequence"/>
</dbReference>
<evidence type="ECO:0000313" key="2">
    <source>
        <dbReference type="EMBL" id="KAF7198619.1"/>
    </source>
</evidence>